<keyword evidence="1" id="KW-0812">Transmembrane</keyword>
<dbReference type="Proteomes" id="UP000261948">
    <property type="component" value="Unassembled WGS sequence"/>
</dbReference>
<organism evidence="2 3">
    <name type="scientific">Comamonas testosteroni</name>
    <name type="common">Pseudomonas testosteroni</name>
    <dbReference type="NCBI Taxonomy" id="285"/>
    <lineage>
        <taxon>Bacteria</taxon>
        <taxon>Pseudomonadati</taxon>
        <taxon>Pseudomonadota</taxon>
        <taxon>Betaproteobacteria</taxon>
        <taxon>Burkholderiales</taxon>
        <taxon>Comamonadaceae</taxon>
        <taxon>Comamonas</taxon>
    </lineage>
</organism>
<dbReference type="EMBL" id="QURR01000007">
    <property type="protein sequence ID" value="RGE45761.1"/>
    <property type="molecule type" value="Genomic_DNA"/>
</dbReference>
<evidence type="ECO:0000313" key="3">
    <source>
        <dbReference type="Proteomes" id="UP000261948"/>
    </source>
</evidence>
<comment type="caution">
    <text evidence="2">The sequence shown here is derived from an EMBL/GenBank/DDBJ whole genome shotgun (WGS) entry which is preliminary data.</text>
</comment>
<name>A0A373FNL7_COMTE</name>
<evidence type="ECO:0008006" key="4">
    <source>
        <dbReference type="Google" id="ProtNLM"/>
    </source>
</evidence>
<gene>
    <name evidence="2" type="ORF">DZC30_07395</name>
</gene>
<dbReference type="AlphaFoldDB" id="A0A373FNL7"/>
<reference evidence="2 3" key="1">
    <citation type="submission" date="2018-08" db="EMBL/GenBank/DDBJ databases">
        <title>Comamonas testosteroni strain SWCO2.</title>
        <authorList>
            <person name="Jiang N."/>
            <person name="Zhang X.Z."/>
        </authorList>
    </citation>
    <scope>NUCLEOTIDE SEQUENCE [LARGE SCALE GENOMIC DNA]</scope>
    <source>
        <strain evidence="2 3">SWCO2</strain>
    </source>
</reference>
<evidence type="ECO:0000313" key="2">
    <source>
        <dbReference type="EMBL" id="RGE45761.1"/>
    </source>
</evidence>
<sequence>MKRGISWLLTLTGLVLVPAFAWWRGQQFLDEQRTQDGFACGMPILGLYLLAVIVAGLLSLVATVLNGLALRALPAPRHPLRILELVVIAAPLMLAAVFTAVFIVG</sequence>
<accession>A0A373FNL7</accession>
<proteinExistence type="predicted"/>
<feature type="transmembrane region" description="Helical" evidence="1">
    <location>
        <begin position="45"/>
        <end position="70"/>
    </location>
</feature>
<keyword evidence="3" id="KW-1185">Reference proteome</keyword>
<keyword evidence="1" id="KW-1133">Transmembrane helix</keyword>
<feature type="transmembrane region" description="Helical" evidence="1">
    <location>
        <begin position="82"/>
        <end position="104"/>
    </location>
</feature>
<keyword evidence="1" id="KW-0472">Membrane</keyword>
<evidence type="ECO:0000256" key="1">
    <source>
        <dbReference type="SAM" id="Phobius"/>
    </source>
</evidence>
<protein>
    <recommendedName>
        <fullName evidence="4">Transmembrane protein</fullName>
    </recommendedName>
</protein>